<keyword evidence="3" id="KW-0813">Transport</keyword>
<dbReference type="PANTHER" id="PTHR33909:SF1">
    <property type="entry name" value="SEC TRANSLOCON ACCESSORY COMPLEX SUBUNIT YAJC"/>
    <property type="match status" value="1"/>
</dbReference>
<evidence type="ECO:0000256" key="5">
    <source>
        <dbReference type="ARBA" id="ARBA00022692"/>
    </source>
</evidence>
<comment type="caution">
    <text evidence="11">The sequence shown here is derived from an EMBL/GenBank/DDBJ whole genome shotgun (WGS) entry which is preliminary data.</text>
</comment>
<evidence type="ECO:0000256" key="10">
    <source>
        <dbReference type="SAM" id="MobiDB-lite"/>
    </source>
</evidence>
<evidence type="ECO:0000256" key="8">
    <source>
        <dbReference type="ARBA" id="ARBA00023010"/>
    </source>
</evidence>
<dbReference type="EMBL" id="AZDA01000018">
    <property type="protein sequence ID" value="KRK40232.1"/>
    <property type="molecule type" value="Genomic_DNA"/>
</dbReference>
<evidence type="ECO:0000256" key="4">
    <source>
        <dbReference type="ARBA" id="ARBA00022475"/>
    </source>
</evidence>
<evidence type="ECO:0000313" key="12">
    <source>
        <dbReference type="Proteomes" id="UP000051461"/>
    </source>
</evidence>
<dbReference type="GO" id="GO:0015031">
    <property type="term" value="P:protein transport"/>
    <property type="evidence" value="ECO:0007669"/>
    <property type="project" value="UniProtKB-KW"/>
</dbReference>
<keyword evidence="12" id="KW-1185">Reference proteome</keyword>
<evidence type="ECO:0000256" key="2">
    <source>
        <dbReference type="ARBA" id="ARBA00006742"/>
    </source>
</evidence>
<dbReference type="PATRIC" id="fig|1423726.3.peg.1131"/>
<dbReference type="NCBIfam" id="TIGR00739">
    <property type="entry name" value="yajC"/>
    <property type="match status" value="1"/>
</dbReference>
<evidence type="ECO:0000256" key="7">
    <source>
        <dbReference type="ARBA" id="ARBA00022989"/>
    </source>
</evidence>
<dbReference type="STRING" id="1423726.FC07_GL001092"/>
<keyword evidence="7" id="KW-1133">Transmembrane helix</keyword>
<evidence type="ECO:0000313" key="11">
    <source>
        <dbReference type="EMBL" id="KRK40232.1"/>
    </source>
</evidence>
<evidence type="ECO:0008006" key="13">
    <source>
        <dbReference type="Google" id="ProtNLM"/>
    </source>
</evidence>
<evidence type="ECO:0000256" key="6">
    <source>
        <dbReference type="ARBA" id="ARBA00022927"/>
    </source>
</evidence>
<feature type="compositionally biased region" description="Low complexity" evidence="10">
    <location>
        <begin position="81"/>
        <end position="97"/>
    </location>
</feature>
<comment type="similarity">
    <text evidence="2">Belongs to the YajC family.</text>
</comment>
<keyword evidence="4" id="KW-1003">Cell membrane</keyword>
<dbReference type="PANTHER" id="PTHR33909">
    <property type="entry name" value="SEC TRANSLOCON ACCESSORY COMPLEX SUBUNIT YAJC"/>
    <property type="match status" value="1"/>
</dbReference>
<dbReference type="SMART" id="SM01323">
    <property type="entry name" value="YajC"/>
    <property type="match status" value="1"/>
</dbReference>
<name>A0A0R1H1U7_9LACO</name>
<dbReference type="InterPro" id="IPR003849">
    <property type="entry name" value="Preprotein_translocase_YajC"/>
</dbReference>
<evidence type="ECO:0000256" key="3">
    <source>
        <dbReference type="ARBA" id="ARBA00022448"/>
    </source>
</evidence>
<keyword evidence="6" id="KW-0653">Protein transport</keyword>
<sequence>MMVILLALMYFMMIRPQRKQQDQKKQMMSAMKPGDSVVTIGGLHGVINRIDEAKQTIELDIEGVYLTFDLRAIGRVDKQEPVAPEAPKAAETTSEAPATDEKADADATEAPAAEAPTEDKKED</sequence>
<evidence type="ECO:0000256" key="9">
    <source>
        <dbReference type="ARBA" id="ARBA00023136"/>
    </source>
</evidence>
<dbReference type="GO" id="GO:0005886">
    <property type="term" value="C:plasma membrane"/>
    <property type="evidence" value="ECO:0007669"/>
    <property type="project" value="UniProtKB-SubCell"/>
</dbReference>
<reference evidence="11 12" key="1">
    <citation type="journal article" date="2015" name="Genome Announc.">
        <title>Expanding the biotechnology potential of lactobacilli through comparative genomics of 213 strains and associated genera.</title>
        <authorList>
            <person name="Sun Z."/>
            <person name="Harris H.M."/>
            <person name="McCann A."/>
            <person name="Guo C."/>
            <person name="Argimon S."/>
            <person name="Zhang W."/>
            <person name="Yang X."/>
            <person name="Jeffery I.B."/>
            <person name="Cooney J.C."/>
            <person name="Kagawa T.F."/>
            <person name="Liu W."/>
            <person name="Song Y."/>
            <person name="Salvetti E."/>
            <person name="Wrobel A."/>
            <person name="Rasinkangas P."/>
            <person name="Parkhill J."/>
            <person name="Rea M.C."/>
            <person name="O'Sullivan O."/>
            <person name="Ritari J."/>
            <person name="Douillard F.P."/>
            <person name="Paul Ross R."/>
            <person name="Yang R."/>
            <person name="Briner A.E."/>
            <person name="Felis G.E."/>
            <person name="de Vos W.M."/>
            <person name="Barrangou R."/>
            <person name="Klaenhammer T.R."/>
            <person name="Caufield P.W."/>
            <person name="Cui Y."/>
            <person name="Zhang H."/>
            <person name="O'Toole P.W."/>
        </authorList>
    </citation>
    <scope>NUCLEOTIDE SEQUENCE [LARGE SCALE GENOMIC DNA]</scope>
    <source>
        <strain evidence="11 12">DSM 20003</strain>
    </source>
</reference>
<proteinExistence type="inferred from homology"/>
<feature type="region of interest" description="Disordered" evidence="10">
    <location>
        <begin position="76"/>
        <end position="123"/>
    </location>
</feature>
<dbReference type="Proteomes" id="UP000051461">
    <property type="component" value="Unassembled WGS sequence"/>
</dbReference>
<dbReference type="AlphaFoldDB" id="A0A0R1H1U7"/>
<gene>
    <name evidence="11" type="ORF">FC07_GL001092</name>
</gene>
<accession>A0A0R1H1U7</accession>
<evidence type="ECO:0000256" key="1">
    <source>
        <dbReference type="ARBA" id="ARBA00004162"/>
    </source>
</evidence>
<dbReference type="Pfam" id="PF02699">
    <property type="entry name" value="YajC"/>
    <property type="match status" value="1"/>
</dbReference>
<keyword evidence="5" id="KW-0812">Transmembrane</keyword>
<keyword evidence="9" id="KW-0472">Membrane</keyword>
<keyword evidence="8" id="KW-0811">Translocation</keyword>
<comment type="subcellular location">
    <subcellularLocation>
        <location evidence="1">Cell membrane</location>
        <topology evidence="1">Single-pass membrane protein</topology>
    </subcellularLocation>
</comment>
<protein>
    <recommendedName>
        <fullName evidence="13">Preprotein translocase subunit YajC</fullName>
    </recommendedName>
</protein>
<organism evidence="11 12">
    <name type="scientific">Loigolactobacillus bifermentans DSM 20003</name>
    <dbReference type="NCBI Taxonomy" id="1423726"/>
    <lineage>
        <taxon>Bacteria</taxon>
        <taxon>Bacillati</taxon>
        <taxon>Bacillota</taxon>
        <taxon>Bacilli</taxon>
        <taxon>Lactobacillales</taxon>
        <taxon>Lactobacillaceae</taxon>
        <taxon>Loigolactobacillus</taxon>
    </lineage>
</organism>